<evidence type="ECO:0000313" key="3">
    <source>
        <dbReference type="Proteomes" id="UP000250140"/>
    </source>
</evidence>
<sequence length="296" mass="32682">MSPKYLIMDVTGGLGRSILTNLLKLVPASEIAVSSSKATFAAEFEALGVQFRAIDFSDGSRLKKAFTGVERLFFVSTDTFDHAKRINQHRNVVEPAKTANVGHVYYSSLAFGGFGDSKVELQLAHSATERMLRESGITYMSVRMGIYADAFPCFLNWYPTDPNQNLYFPSSGSIAYASREGLGEATAKLMVAGGHENEIVLLTSPRAHTLIDMVHAVNETIGHNVTVEFVDDDEYRAFFRGWTSLFAGLAQGEAATVSPPMSELLGREAKDGVQMVKELLSNDRDYKWHQNYAKKD</sequence>
<dbReference type="InterPro" id="IPR008030">
    <property type="entry name" value="NmrA-like"/>
</dbReference>
<dbReference type="Pfam" id="PF05368">
    <property type="entry name" value="NmrA"/>
    <property type="match status" value="1"/>
</dbReference>
<keyword evidence="3" id="KW-1185">Reference proteome</keyword>
<name>A0A8E2JMW7_9PEZI</name>
<reference evidence="2 3" key="1">
    <citation type="journal article" date="2016" name="Nat. Commun.">
        <title>Ectomycorrhizal ecology is imprinted in the genome of the dominant symbiotic fungus Cenococcum geophilum.</title>
        <authorList>
            <consortium name="DOE Joint Genome Institute"/>
            <person name="Peter M."/>
            <person name="Kohler A."/>
            <person name="Ohm R.A."/>
            <person name="Kuo A."/>
            <person name="Krutzmann J."/>
            <person name="Morin E."/>
            <person name="Arend M."/>
            <person name="Barry K.W."/>
            <person name="Binder M."/>
            <person name="Choi C."/>
            <person name="Clum A."/>
            <person name="Copeland A."/>
            <person name="Grisel N."/>
            <person name="Haridas S."/>
            <person name="Kipfer T."/>
            <person name="LaButti K."/>
            <person name="Lindquist E."/>
            <person name="Lipzen A."/>
            <person name="Maire R."/>
            <person name="Meier B."/>
            <person name="Mihaltcheva S."/>
            <person name="Molinier V."/>
            <person name="Murat C."/>
            <person name="Poggeler S."/>
            <person name="Quandt C.A."/>
            <person name="Sperisen C."/>
            <person name="Tritt A."/>
            <person name="Tisserant E."/>
            <person name="Crous P.W."/>
            <person name="Henrissat B."/>
            <person name="Nehls U."/>
            <person name="Egli S."/>
            <person name="Spatafora J.W."/>
            <person name="Grigoriev I.V."/>
            <person name="Martin F.M."/>
        </authorList>
    </citation>
    <scope>NUCLEOTIDE SEQUENCE [LARGE SCALE GENOMIC DNA]</scope>
    <source>
        <strain evidence="2 3">CBS 207.34</strain>
    </source>
</reference>
<dbReference type="InterPro" id="IPR036291">
    <property type="entry name" value="NAD(P)-bd_dom_sf"/>
</dbReference>
<dbReference type="OrthoDB" id="419598at2759"/>
<dbReference type="Gene3D" id="3.90.25.10">
    <property type="entry name" value="UDP-galactose 4-epimerase, domain 1"/>
    <property type="match status" value="1"/>
</dbReference>
<proteinExistence type="predicted"/>
<dbReference type="Proteomes" id="UP000250140">
    <property type="component" value="Unassembled WGS sequence"/>
</dbReference>
<organism evidence="2 3">
    <name type="scientific">Glonium stellatum</name>
    <dbReference type="NCBI Taxonomy" id="574774"/>
    <lineage>
        <taxon>Eukaryota</taxon>
        <taxon>Fungi</taxon>
        <taxon>Dikarya</taxon>
        <taxon>Ascomycota</taxon>
        <taxon>Pezizomycotina</taxon>
        <taxon>Dothideomycetes</taxon>
        <taxon>Pleosporomycetidae</taxon>
        <taxon>Gloniales</taxon>
        <taxon>Gloniaceae</taxon>
        <taxon>Glonium</taxon>
    </lineage>
</organism>
<accession>A0A8E2JMW7</accession>
<dbReference type="SUPFAM" id="SSF51735">
    <property type="entry name" value="NAD(P)-binding Rossmann-fold domains"/>
    <property type="match status" value="1"/>
</dbReference>
<feature type="domain" description="NmrA-like" evidence="1">
    <location>
        <begin position="6"/>
        <end position="233"/>
    </location>
</feature>
<dbReference type="PANTHER" id="PTHR47129">
    <property type="entry name" value="QUINONE OXIDOREDUCTASE 2"/>
    <property type="match status" value="1"/>
</dbReference>
<dbReference type="AlphaFoldDB" id="A0A8E2JMW7"/>
<evidence type="ECO:0000313" key="2">
    <source>
        <dbReference type="EMBL" id="OCL03275.1"/>
    </source>
</evidence>
<dbReference type="EMBL" id="KV750772">
    <property type="protein sequence ID" value="OCL03275.1"/>
    <property type="molecule type" value="Genomic_DNA"/>
</dbReference>
<protein>
    <submittedName>
        <fullName evidence="2">Putative NmrA-like family protein</fullName>
    </submittedName>
</protein>
<gene>
    <name evidence="2" type="ORF">AOQ84DRAFT_434015</name>
</gene>
<dbReference type="PANTHER" id="PTHR47129:SF1">
    <property type="entry name" value="NMRA-LIKE DOMAIN-CONTAINING PROTEIN"/>
    <property type="match status" value="1"/>
</dbReference>
<dbReference type="InterPro" id="IPR052718">
    <property type="entry name" value="NmrA-type_oxidoreductase"/>
</dbReference>
<evidence type="ECO:0000259" key="1">
    <source>
        <dbReference type="Pfam" id="PF05368"/>
    </source>
</evidence>
<dbReference type="Gene3D" id="3.40.50.720">
    <property type="entry name" value="NAD(P)-binding Rossmann-like Domain"/>
    <property type="match status" value="1"/>
</dbReference>